<dbReference type="PROSITE" id="PS50893">
    <property type="entry name" value="ABC_TRANSPORTER_2"/>
    <property type="match status" value="2"/>
</dbReference>
<dbReference type="GeneID" id="24589452"/>
<evidence type="ECO:0000256" key="5">
    <source>
        <dbReference type="ARBA" id="ARBA00022737"/>
    </source>
</evidence>
<dbReference type="PANTHER" id="PTHR19229:SF250">
    <property type="entry name" value="ABC TRANSPORTER DOMAIN-CONTAINING PROTEIN-RELATED"/>
    <property type="match status" value="1"/>
</dbReference>
<evidence type="ECO:0000256" key="6">
    <source>
        <dbReference type="ARBA" id="ARBA00022741"/>
    </source>
</evidence>
<comment type="subcellular location">
    <subcellularLocation>
        <location evidence="1">Membrane</location>
        <topology evidence="1">Multi-pass membrane protein</topology>
    </subcellularLocation>
</comment>
<dbReference type="SMART" id="SM00382">
    <property type="entry name" value="AAA"/>
    <property type="match status" value="2"/>
</dbReference>
<comment type="caution">
    <text evidence="10">The sequence shown here is derived from an EMBL/GenBank/DDBJ whole genome shotgun (WGS) entry which is preliminary data.</text>
</comment>
<dbReference type="InterPro" id="IPR026082">
    <property type="entry name" value="ABCA"/>
</dbReference>
<keyword evidence="11" id="KW-1185">Reference proteome</keyword>
<keyword evidence="8" id="KW-1133">Transmembrane helix</keyword>
<evidence type="ECO:0000313" key="10">
    <source>
        <dbReference type="EMBL" id="KAH9593791.1"/>
    </source>
</evidence>
<evidence type="ECO:0000256" key="4">
    <source>
        <dbReference type="ARBA" id="ARBA00022692"/>
    </source>
</evidence>
<dbReference type="CTD" id="24589452"/>
<protein>
    <submittedName>
        <fullName evidence="10">Uncharacterized protein</fullName>
    </submittedName>
</protein>
<evidence type="ECO:0000256" key="8">
    <source>
        <dbReference type="ARBA" id="ARBA00022989"/>
    </source>
</evidence>
<dbReference type="Pfam" id="PF00005">
    <property type="entry name" value="ABC_tran"/>
    <property type="match status" value="2"/>
</dbReference>
<dbReference type="EMBL" id="AMPZ03000001">
    <property type="protein sequence ID" value="KAH9593791.1"/>
    <property type="molecule type" value="Genomic_DNA"/>
</dbReference>
<keyword evidence="4" id="KW-0812">Transmembrane</keyword>
<evidence type="ECO:0000256" key="3">
    <source>
        <dbReference type="ARBA" id="ARBA00022448"/>
    </source>
</evidence>
<dbReference type="GO" id="GO:0005524">
    <property type="term" value="F:ATP binding"/>
    <property type="evidence" value="ECO:0007669"/>
    <property type="project" value="UniProtKB-KW"/>
</dbReference>
<dbReference type="GO" id="GO:0005319">
    <property type="term" value="F:lipid transporter activity"/>
    <property type="evidence" value="ECO:0007669"/>
    <property type="project" value="TreeGrafter"/>
</dbReference>
<accession>A0A6A5DRQ7</accession>
<reference evidence="10" key="4">
    <citation type="journal article" date="2022" name="PLoS Pathog.">
        <title>Chromosome-level genome of Schistosoma haematobium underpins genome-wide explorations of molecular variation.</title>
        <authorList>
            <person name="Stroehlein A.J."/>
            <person name="Korhonen P.K."/>
            <person name="Lee V.V."/>
            <person name="Ralph S.A."/>
            <person name="Mentink-Kane M."/>
            <person name="You H."/>
            <person name="McManus D.P."/>
            <person name="Tchuente L.T."/>
            <person name="Stothard J.R."/>
            <person name="Kaur P."/>
            <person name="Dudchenko O."/>
            <person name="Aiden E.L."/>
            <person name="Yang B."/>
            <person name="Yang H."/>
            <person name="Emery A.M."/>
            <person name="Webster B.L."/>
            <person name="Brindley P.J."/>
            <person name="Rollinson D."/>
            <person name="Chang B.C.H."/>
            <person name="Gasser R.B."/>
            <person name="Young N.D."/>
        </authorList>
    </citation>
    <scope>NUCLEOTIDE SEQUENCE</scope>
</reference>
<name>A0A6A5DRQ7_SCHHA</name>
<evidence type="ECO:0000256" key="2">
    <source>
        <dbReference type="ARBA" id="ARBA00008869"/>
    </source>
</evidence>
<reference evidence="10" key="3">
    <citation type="submission" date="2021-06" db="EMBL/GenBank/DDBJ databases">
        <title>Chromosome-level genome assembly for S. haematobium.</title>
        <authorList>
            <person name="Stroehlein A.J."/>
        </authorList>
    </citation>
    <scope>NUCLEOTIDE SEQUENCE</scope>
</reference>
<reference evidence="10" key="2">
    <citation type="journal article" date="2019" name="Gigascience">
        <title>High-quality Schistosoma haematobium genome achieved by single-molecule and long-range sequencing.</title>
        <authorList>
            <person name="Stroehlein A.J."/>
            <person name="Korhonen P.K."/>
            <person name="Chong T.M."/>
            <person name="Lim Y.L."/>
            <person name="Chan K.G."/>
            <person name="Webster B."/>
            <person name="Rollinson D."/>
            <person name="Brindley P.J."/>
            <person name="Gasser R.B."/>
            <person name="Young N.D."/>
        </authorList>
    </citation>
    <scope>NUCLEOTIDE SEQUENCE</scope>
</reference>
<evidence type="ECO:0000256" key="7">
    <source>
        <dbReference type="ARBA" id="ARBA00022840"/>
    </source>
</evidence>
<dbReference type="GO" id="GO:0016887">
    <property type="term" value="F:ATP hydrolysis activity"/>
    <property type="evidence" value="ECO:0007669"/>
    <property type="project" value="InterPro"/>
</dbReference>
<gene>
    <name evidence="10" type="ORF">MS3_00001709</name>
</gene>
<keyword evidence="6" id="KW-0547">Nucleotide-binding</keyword>
<dbReference type="GO" id="GO:0140359">
    <property type="term" value="F:ABC-type transporter activity"/>
    <property type="evidence" value="ECO:0007669"/>
    <property type="project" value="InterPro"/>
</dbReference>
<evidence type="ECO:0000256" key="9">
    <source>
        <dbReference type="ARBA" id="ARBA00023136"/>
    </source>
</evidence>
<dbReference type="InterPro" id="IPR027417">
    <property type="entry name" value="P-loop_NTPase"/>
</dbReference>
<evidence type="ECO:0000256" key="1">
    <source>
        <dbReference type="ARBA" id="ARBA00004141"/>
    </source>
</evidence>
<dbReference type="KEGG" id="shx:MS3_00001709"/>
<dbReference type="InterPro" id="IPR003439">
    <property type="entry name" value="ABC_transporter-like_ATP-bd"/>
</dbReference>
<dbReference type="CDD" id="cd03263">
    <property type="entry name" value="ABC_subfamily_A"/>
    <property type="match status" value="2"/>
</dbReference>
<dbReference type="Proteomes" id="UP000471633">
    <property type="component" value="Unassembled WGS sequence"/>
</dbReference>
<dbReference type="Gene3D" id="3.40.50.300">
    <property type="entry name" value="P-loop containing nucleotide triphosphate hydrolases"/>
    <property type="match status" value="2"/>
</dbReference>
<dbReference type="FunFam" id="3.40.50.300:FF:000335">
    <property type="entry name" value="ATP binding cassette subfamily A member 5"/>
    <property type="match status" value="1"/>
</dbReference>
<dbReference type="SUPFAM" id="SSF52540">
    <property type="entry name" value="P-loop containing nucleoside triphosphate hydrolases"/>
    <property type="match status" value="2"/>
</dbReference>
<comment type="similarity">
    <text evidence="2">Belongs to the ABC transporter superfamily. ABCA family.</text>
</comment>
<evidence type="ECO:0000313" key="11">
    <source>
        <dbReference type="Proteomes" id="UP000471633"/>
    </source>
</evidence>
<dbReference type="RefSeq" id="XP_035588781.1">
    <property type="nucleotide sequence ID" value="XM_035731058.2"/>
</dbReference>
<reference evidence="10" key="1">
    <citation type="journal article" date="2012" name="Nat. Genet.">
        <title>Whole-genome sequence of Schistosoma haematobium.</title>
        <authorList>
            <person name="Young N.D."/>
            <person name="Jex A.R."/>
            <person name="Li B."/>
            <person name="Liu S."/>
            <person name="Yang L."/>
            <person name="Xiong Z."/>
            <person name="Li Y."/>
            <person name="Cantacessi C."/>
            <person name="Hall R.S."/>
            <person name="Xu X."/>
            <person name="Chen F."/>
            <person name="Wu X."/>
            <person name="Zerlotini A."/>
            <person name="Oliveira G."/>
            <person name="Hofmann A."/>
            <person name="Zhang G."/>
            <person name="Fang X."/>
            <person name="Kang Y."/>
            <person name="Campbell B.E."/>
            <person name="Loukas A."/>
            <person name="Ranganathan S."/>
            <person name="Rollinson D."/>
            <person name="Rinaldi G."/>
            <person name="Brindley P.J."/>
            <person name="Yang H."/>
            <person name="Wang J."/>
            <person name="Wang J."/>
            <person name="Gasser R.B."/>
        </authorList>
    </citation>
    <scope>NUCLEOTIDE SEQUENCE</scope>
</reference>
<keyword evidence="9" id="KW-0472">Membrane</keyword>
<dbReference type="FunFam" id="3.40.50.300:FF:000436">
    <property type="entry name" value="ATP binding cassette subfamily A member 9"/>
    <property type="match status" value="1"/>
</dbReference>
<dbReference type="GO" id="GO:0005886">
    <property type="term" value="C:plasma membrane"/>
    <property type="evidence" value="ECO:0007669"/>
    <property type="project" value="UniProtKB-ARBA"/>
</dbReference>
<keyword evidence="7" id="KW-0067">ATP-binding</keyword>
<keyword evidence="5" id="KW-0677">Repeat</keyword>
<proteinExistence type="inferred from homology"/>
<dbReference type="PANTHER" id="PTHR19229">
    <property type="entry name" value="ATP-BINDING CASSETTE TRANSPORTER SUBFAMILY A ABCA"/>
    <property type="match status" value="1"/>
</dbReference>
<dbReference type="InterPro" id="IPR003593">
    <property type="entry name" value="AAA+_ATPase"/>
</dbReference>
<organism evidence="10 11">
    <name type="scientific">Schistosoma haematobium</name>
    <name type="common">Blood fluke</name>
    <dbReference type="NCBI Taxonomy" id="6185"/>
    <lineage>
        <taxon>Eukaryota</taxon>
        <taxon>Metazoa</taxon>
        <taxon>Spiralia</taxon>
        <taxon>Lophotrochozoa</taxon>
        <taxon>Platyhelminthes</taxon>
        <taxon>Trematoda</taxon>
        <taxon>Digenea</taxon>
        <taxon>Strigeidida</taxon>
        <taxon>Schistosomatoidea</taxon>
        <taxon>Schistosomatidae</taxon>
        <taxon>Schistosoma</taxon>
    </lineage>
</organism>
<keyword evidence="3" id="KW-0813">Transport</keyword>
<sequence>MRIVWPPNAVLRPTMGKFLSPSLSVLIWPHIYSHCHGSPTHCYCRGEGIVYEIERMKGGCPVLQPNSDFVEIVIAISSIYNCIAQTPCPDQINQSLSEPATFGTEQFIDWISLGLKLTRLQTSANNLRLWINDYLLVFKNSSSIQSLEYMSQLICGSPANENDLGRLFIELNQMNMEQGASKSSNNIPIIDHLISQFNDLFDITTLEKMLPEKSLPNLNLCPIIKHLLNSKPFFITMGRLRYFLFGNIAYYPSNQFTDEIIYNMGIYTRILRNIRQLIHLYFNELRPWLLSIDFNNNNKNNNNNQTNLIQIKNQLKYCKDNKFGIIPNEIQKLCHYFYDYFIQHNYHNNQYNNNNQLNWKLLLNIIDFFMNLFNDLLTNCLQIDKKFIPFNNYNQFHNYLMKQQNNLLSSPIGIIFNQLPGYLNHTIYNQSINDNDNNDDIYKKLINYPNILSITLRNNPLYIYETKNYKFTSKYHIKMPKRDPQTQMKYFTTWITISFILMSILSLFIVIILKYGNILPLSNIILIYFIIMNYIISCLFYCIIFTLLNVKSTIASILSGIIYFLLFMPASVLLRYNELPNDISLIPFCFIPQVSYSLCWIFINRLESKGTGAQWSNIWETNNSNSILSLGSSMIFLWIGIILLSLLTFWGIPFIIKCYVIVRQKFQSNCIINHSTSMNNVKKRKKRKVSSGNQLDLSMNTSQLLMNSFQTERQSLINSTIMTSMNNDHSHSIMISPSVIIDNLSKIYQSSKRAALCNINMNFYEDQITVILGRNGAGKTTLLSILVGILKPTQGKIIMHGEVTNKRLDILRKMLGYCPQYDILYNSLTVAEHIHLFGTLKGMSRVSINQKLDDYLQKLGLTDKRNEQTSKLSGGQRRKLSLFLAFLGNSSVIVLDEPTASLDPFSRRAVWDLLKSLRKGRTIILSSHHMYETDLLADQISIISEGKVLCSGSSLSLKSAFGSGYHLSLEMDPLNTNNSSGNNNSFTELLKAIQIHVNDARILSHNANKLIIHLPTCDALTGKFTNLFQQLDNDEFRQLYRIKHYEIANSSLEEVFLSITGDIQTTINNSNDYEYIENYDDEYNGNIEINHKSNLEQISLMNNNYQKQYPPSQYRNHLRRKPSLLNMIKAMFYKRYIYLKRNKLSWIIEFIFPCLLVLTGIGFLEYFKPNNNIQPPLDINHWIMKNAHISNELLHFYTHNTYHELDSFQSYLKLLNNPLSLTGIGCISSKLHTFQPNINSNCLIQTNDQFIINKNDLIKNCEKYSLQHKFPCYPLATGDILLNLSSIDISDYLMNNTNLLYNIMFGGIEFKTNKYYELNEIIYNLFNKLNNYSMKLNQSNDWKQFLMDLKFILPPKNIIRLWYDNRGYLSSVAYLNLLQNLQYRMLLSNGLMKFNKQYNDRIINHYTDNNIIYPTNSGIIITSHPLPYPDLFENTMVSLIYLASFLFKSSSTAFVLICGLNLVIGAVTTFVRFFLEILTLDNVNYQITTTTTSSTRTTQFVNMWLRISPHYCLSGSFFTITLRDFFNKLNIPYKNNNSLWNLLKIDMGCLLLHSLSLFIIVLLLEKQFYIIQIIHWKRNKLTWNRLLNSYVGIHYTDLESNIQTKTEDSSLKPKYAINVKSVCKHYWSQKKPTVEQLNFTVQPGQCYGLLGVNGAGKSTTYSMLTGHSTITHGNIYLNGYDITLNKEKACENIGYCPQQDALCEFMTPRELLTFYSYLRHPNHHHHHHHHHRHHRHDHQTFNHTNQVNKMIELIGLQQYADCLIHTLSGGNKRKLSSGIAFIGNPKIIFLDEPSTGMDPQGKYLLWNNIKNAIKLNCTILLSSHCMEECELLCNHIGLLIKGKICCHGSPLKLKQQYGLGYYIDLEFKSNILNYINNNNNINDLQILLHNYLPNFQLRYPLLTRQEYHYNNNDNNKPLWKLFNALDQLNKHNIIENISIRQSTLEDVFVNFINLYKNNELSNE</sequence>